<organism evidence="1">
    <name type="scientific">Oryza brachyantha</name>
    <name type="common">malo sina</name>
    <dbReference type="NCBI Taxonomy" id="4533"/>
    <lineage>
        <taxon>Eukaryota</taxon>
        <taxon>Viridiplantae</taxon>
        <taxon>Streptophyta</taxon>
        <taxon>Embryophyta</taxon>
        <taxon>Tracheophyta</taxon>
        <taxon>Spermatophyta</taxon>
        <taxon>Magnoliopsida</taxon>
        <taxon>Liliopsida</taxon>
        <taxon>Poales</taxon>
        <taxon>Poaceae</taxon>
        <taxon>BOP clade</taxon>
        <taxon>Oryzoideae</taxon>
        <taxon>Oryzeae</taxon>
        <taxon>Oryzinae</taxon>
        <taxon>Oryza</taxon>
    </lineage>
</organism>
<evidence type="ECO:0000313" key="1">
    <source>
        <dbReference type="EnsemblPlants" id="OB0037G10190.1"/>
    </source>
</evidence>
<accession>J3KTY6</accession>
<dbReference type="Gramene" id="OB0037G10190.1">
    <property type="protein sequence ID" value="OB0037G10190.1"/>
    <property type="gene ID" value="OB0037G10190"/>
</dbReference>
<evidence type="ECO:0000313" key="2">
    <source>
        <dbReference type="Proteomes" id="UP000006038"/>
    </source>
</evidence>
<dbReference type="Proteomes" id="UP000006038">
    <property type="component" value="Unassembled WGS sequence"/>
</dbReference>
<sequence length="65" mass="7360">MNFGFFYTIKVSCSGYFLNEIKGIKLQYTQFSGVFVEYDGTKGFTMFCCCKATIRAHHCCFAAAL</sequence>
<proteinExistence type="predicted"/>
<name>J3KTY6_ORYBR</name>
<protein>
    <submittedName>
        <fullName evidence="1">Uncharacterized protein</fullName>
    </submittedName>
</protein>
<dbReference type="AlphaFoldDB" id="J3KTY6"/>
<reference evidence="1" key="1">
    <citation type="submission" date="2015-06" db="UniProtKB">
        <authorList>
            <consortium name="EnsemblPlants"/>
        </authorList>
    </citation>
    <scope>IDENTIFICATION</scope>
</reference>
<dbReference type="EnsemblPlants" id="OB0037G10190.1">
    <property type="protein sequence ID" value="OB0037G10190.1"/>
    <property type="gene ID" value="OB0037G10190"/>
</dbReference>
<dbReference type="HOGENOM" id="CLU_2853352_0_0_1"/>
<keyword evidence="2" id="KW-1185">Reference proteome</keyword>